<proteinExistence type="predicted"/>
<evidence type="ECO:0000313" key="1">
    <source>
        <dbReference type="EMBL" id="KAL3586343.1"/>
    </source>
</evidence>
<name>A0ACC4C585_POPAL</name>
<dbReference type="EMBL" id="RCHU02000006">
    <property type="protein sequence ID" value="KAL3586343.1"/>
    <property type="molecule type" value="Genomic_DNA"/>
</dbReference>
<reference evidence="1 2" key="1">
    <citation type="journal article" date="2024" name="Plant Biotechnol. J.">
        <title>Genome and CRISPR/Cas9 system of a widespread forest tree (Populus alba) in the world.</title>
        <authorList>
            <person name="Liu Y.J."/>
            <person name="Jiang P.F."/>
            <person name="Han X.M."/>
            <person name="Li X.Y."/>
            <person name="Wang H.M."/>
            <person name="Wang Y.J."/>
            <person name="Wang X.X."/>
            <person name="Zeng Q.Y."/>
        </authorList>
    </citation>
    <scope>NUCLEOTIDE SEQUENCE [LARGE SCALE GENOMIC DNA]</scope>
    <source>
        <strain evidence="2">cv. PAL-ZL1</strain>
    </source>
</reference>
<comment type="caution">
    <text evidence="1">The sequence shown here is derived from an EMBL/GenBank/DDBJ whole genome shotgun (WGS) entry which is preliminary data.</text>
</comment>
<accession>A0ACC4C585</accession>
<sequence>MDAVGSALLAQLIFRGHKIMEMDVGSNFHFGIWSPSVRAPPLAYALPVLLSTSFLPSHLEHFQPSLNHSGGQWVPPRVVELLWFPLQSHLPPPNVHVKDNRTSFPYDSSNFTSQEIDENHHCNNVIYLFVIGS</sequence>
<organism evidence="1 2">
    <name type="scientific">Populus alba</name>
    <name type="common">White poplar</name>
    <dbReference type="NCBI Taxonomy" id="43335"/>
    <lineage>
        <taxon>Eukaryota</taxon>
        <taxon>Viridiplantae</taxon>
        <taxon>Streptophyta</taxon>
        <taxon>Embryophyta</taxon>
        <taxon>Tracheophyta</taxon>
        <taxon>Spermatophyta</taxon>
        <taxon>Magnoliopsida</taxon>
        <taxon>eudicotyledons</taxon>
        <taxon>Gunneridae</taxon>
        <taxon>Pentapetalae</taxon>
        <taxon>rosids</taxon>
        <taxon>fabids</taxon>
        <taxon>Malpighiales</taxon>
        <taxon>Salicaceae</taxon>
        <taxon>Saliceae</taxon>
        <taxon>Populus</taxon>
    </lineage>
</organism>
<evidence type="ECO:0000313" key="2">
    <source>
        <dbReference type="Proteomes" id="UP000309997"/>
    </source>
</evidence>
<dbReference type="Proteomes" id="UP000309997">
    <property type="component" value="Unassembled WGS sequence"/>
</dbReference>
<gene>
    <name evidence="1" type="ORF">D5086_013210</name>
</gene>
<protein>
    <submittedName>
        <fullName evidence="1">Uncharacterized protein</fullName>
    </submittedName>
</protein>
<keyword evidence="2" id="KW-1185">Reference proteome</keyword>